<name>A0A3G6J938_9CORY</name>
<gene>
    <name evidence="3" type="ORF">CCHOA_00525</name>
</gene>
<dbReference type="InterPro" id="IPR002711">
    <property type="entry name" value="HNH"/>
</dbReference>
<reference evidence="3 4" key="1">
    <citation type="submission" date="2018-11" db="EMBL/GenBank/DDBJ databases">
        <authorList>
            <person name="Kleinhagauer T."/>
            <person name="Glaeser S.P."/>
            <person name="Spergser J."/>
            <person name="Ruckert C."/>
            <person name="Kaempfer P."/>
            <person name="Busse H.-J."/>
        </authorList>
    </citation>
    <scope>NUCLEOTIDE SEQUENCE [LARGE SCALE GENOMIC DNA]</scope>
    <source>
        <strain evidence="3 4">200CH</strain>
    </source>
</reference>
<feature type="compositionally biased region" description="Polar residues" evidence="1">
    <location>
        <begin position="226"/>
        <end position="238"/>
    </location>
</feature>
<feature type="region of interest" description="Disordered" evidence="1">
    <location>
        <begin position="1099"/>
        <end position="1123"/>
    </location>
</feature>
<accession>A0A3G6J938</accession>
<evidence type="ECO:0000256" key="1">
    <source>
        <dbReference type="SAM" id="MobiDB-lite"/>
    </source>
</evidence>
<dbReference type="SMART" id="SM00507">
    <property type="entry name" value="HNHc"/>
    <property type="match status" value="1"/>
</dbReference>
<dbReference type="AlphaFoldDB" id="A0A3G6J938"/>
<dbReference type="KEGG" id="ccho:CCHOA_00525"/>
<dbReference type="GO" id="GO:0004519">
    <property type="term" value="F:endonuclease activity"/>
    <property type="evidence" value="ECO:0007669"/>
    <property type="project" value="UniProtKB-KW"/>
</dbReference>
<sequence>MDTVNDPDRKSDGSMTDRYQRLLTASDSILLVELAKWSATEQFAHATGLLIIGIMAIRGIQFHGGRRDMVKFLEETYGLTKATAARRIRYGRFLVEHPNTYQAMLNGTIRADHLPTMIAYIDTITEPVLLSFATRMNAKTFRKTVQRLAHPDPKEKVETDYWIAMDTDDTGAVTIKGVLDPILGAQLQAVLKHTEPLIKAKHNRLKQLRKTTTQQRARYSKKRATTSEITDRSSAAENTTTTQTVTLDSAKQDATDINPASTTSDQAAVSPVFAEVIEEIEAIRQREGLTNLRSTHFSSHGPIHPRLTYAAFSVVVRALIGTHWENQPTKTPGATVTAILHNTADVTPENSEGKVDSAAAGETKQADSQQSENVARFSVKKRQRNGRRSRKNQGDTDRWTLALPDRQQSGVTLSLPHQRYLDPDHQAHLLANADAFTVISVDNKGEVLNYGRAHRLARTKQVNALLALYNHTCAVPLCHNTRNLEFHHIVPWSKGGRTDIDNLIPLCAGCHAEVTQQLLTITPINNNTMLQFLFGTCQEIIITDRKHPKLNWQKTPAQSPVLPPVVTSLPDGLIDTADQVFCTRNASRMIPVWYLADSNYIPAQAAHLGKELAARTSSNTDNENAVNDSISELAEANAGQDGGVSVIRSTTADGTTVVSLETHDHTRRDTLTPAVMFDTPKSTAVFPLSVVNQLAASTEPQFRVLAHAMVQTNARYHGVLQLTDPKIRLTSEITAVDLNTPTREPSYLFTRNTSATLDTNARQSLNTDSAESDFIPKMVFPRASWQGAASLQVHRYTRHLPPVLSVTPEPIADVPKSALYPPRPVFRRRGRNTCDKAVANFAVPSTAILARIHAKGDVPCSEAPSWHVHSERADQMHTAFWYTNTVQWRNPGTAIQQLACRKPLIDNTVNFHARSSTPSTLWAAGTNSTITETTRAAQTTGGTTGSALGTTHAVTTPAPTIKFPDLAALFTRYATLVPSSSYCSMLENKPRNCVADQQLIADTVMLQQLGIAIGMIEPWREQRIDQMPHDLIGEYFIELRLRICRFITAQLAFYDVKINPESNAMVWVYAPLYELERPSVEIPGDSAIDLDALCDEDVDDDSASMPHSSSYSPTAASVPATDEITNDNDQQWLSLRKLLGICEHPITVWGEYWQHSGDLAAAIAEVIGDIHGTDLLRMPISTDTGTTNLPQKQGQQTMFENLNPDSAGRGRTRDEGDDSNHNPGKGQDGVVDDHEDTPPRQRQ</sequence>
<keyword evidence="3" id="KW-0540">Nuclease</keyword>
<dbReference type="Pfam" id="PF01844">
    <property type="entry name" value="HNH"/>
    <property type="match status" value="1"/>
</dbReference>
<keyword evidence="4" id="KW-1185">Reference proteome</keyword>
<feature type="compositionally biased region" description="Low complexity" evidence="1">
    <location>
        <begin position="1103"/>
        <end position="1112"/>
    </location>
</feature>
<feature type="domain" description="HNH nuclease" evidence="2">
    <location>
        <begin position="460"/>
        <end position="512"/>
    </location>
</feature>
<feature type="compositionally biased region" description="Basic and acidic residues" evidence="1">
    <location>
        <begin position="1211"/>
        <end position="1220"/>
    </location>
</feature>
<protein>
    <submittedName>
        <fullName evidence="3">HNH endonuclease</fullName>
    </submittedName>
</protein>
<dbReference type="InterPro" id="IPR003615">
    <property type="entry name" value="HNH_nuc"/>
</dbReference>
<feature type="region of interest" description="Disordered" evidence="1">
    <location>
        <begin position="344"/>
        <end position="398"/>
    </location>
</feature>
<organism evidence="3 4">
    <name type="scientific">Corynebacterium choanae</name>
    <dbReference type="NCBI Taxonomy" id="1862358"/>
    <lineage>
        <taxon>Bacteria</taxon>
        <taxon>Bacillati</taxon>
        <taxon>Actinomycetota</taxon>
        <taxon>Actinomycetes</taxon>
        <taxon>Mycobacteriales</taxon>
        <taxon>Corynebacteriaceae</taxon>
        <taxon>Corynebacterium</taxon>
    </lineage>
</organism>
<dbReference type="Gene3D" id="1.10.30.50">
    <property type="match status" value="1"/>
</dbReference>
<evidence type="ECO:0000313" key="3">
    <source>
        <dbReference type="EMBL" id="AZA12534.1"/>
    </source>
</evidence>
<keyword evidence="3" id="KW-0378">Hydrolase</keyword>
<dbReference type="CDD" id="cd00085">
    <property type="entry name" value="HNHc"/>
    <property type="match status" value="1"/>
</dbReference>
<dbReference type="GO" id="GO:0008270">
    <property type="term" value="F:zinc ion binding"/>
    <property type="evidence" value="ECO:0007669"/>
    <property type="project" value="InterPro"/>
</dbReference>
<dbReference type="Proteomes" id="UP000269019">
    <property type="component" value="Chromosome"/>
</dbReference>
<dbReference type="GO" id="GO:0003676">
    <property type="term" value="F:nucleic acid binding"/>
    <property type="evidence" value="ECO:0007669"/>
    <property type="project" value="InterPro"/>
</dbReference>
<feature type="region of interest" description="Disordered" evidence="1">
    <location>
        <begin position="1199"/>
        <end position="1243"/>
    </location>
</feature>
<dbReference type="EMBL" id="CP033896">
    <property type="protein sequence ID" value="AZA12534.1"/>
    <property type="molecule type" value="Genomic_DNA"/>
</dbReference>
<keyword evidence="3" id="KW-0255">Endonuclease</keyword>
<proteinExistence type="predicted"/>
<evidence type="ECO:0000259" key="2">
    <source>
        <dbReference type="SMART" id="SM00507"/>
    </source>
</evidence>
<feature type="region of interest" description="Disordered" evidence="1">
    <location>
        <begin position="208"/>
        <end position="263"/>
    </location>
</feature>
<feature type="compositionally biased region" description="Basic residues" evidence="1">
    <location>
        <begin position="378"/>
        <end position="391"/>
    </location>
</feature>
<evidence type="ECO:0000313" key="4">
    <source>
        <dbReference type="Proteomes" id="UP000269019"/>
    </source>
</evidence>